<dbReference type="EMBL" id="ACEC01000130">
    <property type="protein sequence ID" value="EEG28626.1"/>
    <property type="molecule type" value="Genomic_DNA"/>
</dbReference>
<dbReference type="HOGENOM" id="CLU_3198162_0_0_9"/>
<reference evidence="1 2" key="2">
    <citation type="submission" date="2009-02" db="EMBL/GenBank/DDBJ databases">
        <title>Draft genome sequence of Clostridium methylpentosum (DSM 5476).</title>
        <authorList>
            <person name="Sudarsanam P."/>
            <person name="Ley R."/>
            <person name="Guruge J."/>
            <person name="Turnbaugh P.J."/>
            <person name="Mahowald M."/>
            <person name="Liep D."/>
            <person name="Gordon J."/>
        </authorList>
    </citation>
    <scope>NUCLEOTIDE SEQUENCE [LARGE SCALE GENOMIC DNA]</scope>
    <source>
        <strain evidence="1 2">DSM 5476</strain>
    </source>
</reference>
<gene>
    <name evidence="1" type="ORF">CLOSTMETH_03811</name>
</gene>
<reference evidence="1 2" key="1">
    <citation type="submission" date="2009-01" db="EMBL/GenBank/DDBJ databases">
        <authorList>
            <person name="Fulton L."/>
            <person name="Clifton S."/>
            <person name="Fulton B."/>
            <person name="Xu J."/>
            <person name="Minx P."/>
            <person name="Pepin K.H."/>
            <person name="Johnson M."/>
            <person name="Bhonagiri V."/>
            <person name="Nash W.E."/>
            <person name="Mardis E.R."/>
            <person name="Wilson R.K."/>
        </authorList>
    </citation>
    <scope>NUCLEOTIDE SEQUENCE [LARGE SCALE GENOMIC DNA]</scope>
    <source>
        <strain evidence="1 2">DSM 5476</strain>
    </source>
</reference>
<evidence type="ECO:0000313" key="1">
    <source>
        <dbReference type="EMBL" id="EEG28626.1"/>
    </source>
</evidence>
<organism evidence="1 2">
    <name type="scientific">[Clostridium] methylpentosum DSM 5476</name>
    <dbReference type="NCBI Taxonomy" id="537013"/>
    <lineage>
        <taxon>Bacteria</taxon>
        <taxon>Bacillati</taxon>
        <taxon>Bacillota</taxon>
        <taxon>Clostridia</taxon>
        <taxon>Eubacteriales</taxon>
        <taxon>Oscillospiraceae</taxon>
        <taxon>Oscillospiraceae incertae sedis</taxon>
    </lineage>
</organism>
<sequence length="45" mass="5276">MLYRSQYGQLFDKLCPCAGWGEGAVVYKENHPLGEWLKRNLMEML</sequence>
<dbReference type="Proteomes" id="UP000003340">
    <property type="component" value="Unassembled WGS sequence"/>
</dbReference>
<name>C0EIW5_9FIRM</name>
<protein>
    <submittedName>
        <fullName evidence="1">Uncharacterized protein</fullName>
    </submittedName>
</protein>
<proteinExistence type="predicted"/>
<accession>C0EIW5</accession>
<evidence type="ECO:0000313" key="2">
    <source>
        <dbReference type="Proteomes" id="UP000003340"/>
    </source>
</evidence>
<comment type="caution">
    <text evidence="1">The sequence shown here is derived from an EMBL/GenBank/DDBJ whole genome shotgun (WGS) entry which is preliminary data.</text>
</comment>
<dbReference type="AlphaFoldDB" id="C0EIW5"/>
<keyword evidence="2" id="KW-1185">Reference proteome</keyword>